<comment type="caution">
    <text evidence="1">The sequence shown here is derived from an EMBL/GenBank/DDBJ whole genome shotgun (WGS) entry which is preliminary data.</text>
</comment>
<reference evidence="1 2" key="1">
    <citation type="submission" date="2024-09" db="EMBL/GenBank/DDBJ databases">
        <title>Laminarin stimulates single cell rates of sulfate reduction while oxygen inhibits transcriptomic activity in coastal marine sediment.</title>
        <authorList>
            <person name="Lindsay M."/>
            <person name="Orcutt B."/>
            <person name="Emerson D."/>
            <person name="Stepanauskas R."/>
            <person name="D'Angelo T."/>
        </authorList>
    </citation>
    <scope>NUCLEOTIDE SEQUENCE [LARGE SCALE GENOMIC DNA]</scope>
    <source>
        <strain evidence="1">SAG AM-311-K15</strain>
    </source>
</reference>
<proteinExistence type="predicted"/>
<evidence type="ECO:0000313" key="1">
    <source>
        <dbReference type="EMBL" id="MFC1849427.1"/>
    </source>
</evidence>
<sequence>MKSRSNRKILLERFEELAAKLGIIISYERGLEGPGGLCRIKDQNMILINRNLTVQDKIDVIVDSIIQFPLDNHYILPELREYLENASPKIE</sequence>
<evidence type="ECO:0000313" key="2">
    <source>
        <dbReference type="Proteomes" id="UP001594351"/>
    </source>
</evidence>
<accession>A0ABV6YTB6</accession>
<keyword evidence="2" id="KW-1185">Reference proteome</keyword>
<name>A0ABV6YTB6_UNCC1</name>
<gene>
    <name evidence="1" type="ORF">ACFL27_04375</name>
</gene>
<organism evidence="1 2">
    <name type="scientific">candidate division CSSED10-310 bacterium</name>
    <dbReference type="NCBI Taxonomy" id="2855610"/>
    <lineage>
        <taxon>Bacteria</taxon>
        <taxon>Bacteria division CSSED10-310</taxon>
    </lineage>
</organism>
<dbReference type="EMBL" id="JBHPBY010000038">
    <property type="protein sequence ID" value="MFC1849427.1"/>
    <property type="molecule type" value="Genomic_DNA"/>
</dbReference>
<dbReference type="Proteomes" id="UP001594351">
    <property type="component" value="Unassembled WGS sequence"/>
</dbReference>
<protein>
    <submittedName>
        <fullName evidence="1">Uncharacterized protein</fullName>
    </submittedName>
</protein>